<dbReference type="EMBL" id="RSCK01000113">
    <property type="protein sequence ID" value="RUT02284.1"/>
    <property type="molecule type" value="Genomic_DNA"/>
</dbReference>
<dbReference type="GO" id="GO:0004803">
    <property type="term" value="F:transposase activity"/>
    <property type="evidence" value="ECO:0007669"/>
    <property type="project" value="InterPro"/>
</dbReference>
<evidence type="ECO:0000313" key="3">
    <source>
        <dbReference type="Proteomes" id="UP000282574"/>
    </source>
</evidence>
<evidence type="ECO:0000313" key="2">
    <source>
        <dbReference type="EMBL" id="RUT02284.1"/>
    </source>
</evidence>
<keyword evidence="3" id="KW-1185">Reference proteome</keyword>
<name>A0AB37UAA8_9CYAN</name>
<protein>
    <recommendedName>
        <fullName evidence="1">Transposase IS4-like domain-containing protein</fullName>
    </recommendedName>
</protein>
<dbReference type="SUPFAM" id="SSF53098">
    <property type="entry name" value="Ribonuclease H-like"/>
    <property type="match status" value="1"/>
</dbReference>
<feature type="domain" description="Transposase IS4-like" evidence="1">
    <location>
        <begin position="94"/>
        <end position="310"/>
    </location>
</feature>
<dbReference type="GO" id="GO:0006313">
    <property type="term" value="P:DNA transposition"/>
    <property type="evidence" value="ECO:0007669"/>
    <property type="project" value="InterPro"/>
</dbReference>
<dbReference type="RefSeq" id="WP_127024951.1">
    <property type="nucleotide sequence ID" value="NZ_JAVKZF010000004.1"/>
</dbReference>
<gene>
    <name evidence="2" type="ORF">DSM107010_63230</name>
</gene>
<dbReference type="Proteomes" id="UP000282574">
    <property type="component" value="Unassembled WGS sequence"/>
</dbReference>
<reference evidence="2 3" key="1">
    <citation type="journal article" date="2019" name="Genome Biol. Evol.">
        <title>Day and night: Metabolic profiles and evolutionary relationships of six axenic non-marine cyanobacteria.</title>
        <authorList>
            <person name="Will S.E."/>
            <person name="Henke P."/>
            <person name="Boedeker C."/>
            <person name="Huang S."/>
            <person name="Brinkmann H."/>
            <person name="Rohde M."/>
            <person name="Jarek M."/>
            <person name="Friedl T."/>
            <person name="Seufert S."/>
            <person name="Schumacher M."/>
            <person name="Overmann J."/>
            <person name="Neumann-Schaal M."/>
            <person name="Petersen J."/>
        </authorList>
    </citation>
    <scope>NUCLEOTIDE SEQUENCE [LARGE SCALE GENOMIC DNA]</scope>
    <source>
        <strain evidence="2 3">SAG 39.79</strain>
    </source>
</reference>
<dbReference type="AlphaFoldDB" id="A0AB37UAA8"/>
<dbReference type="Pfam" id="PF01609">
    <property type="entry name" value="DDE_Tnp_1"/>
    <property type="match status" value="1"/>
</dbReference>
<dbReference type="InterPro" id="IPR002559">
    <property type="entry name" value="Transposase_11"/>
</dbReference>
<organism evidence="2 3">
    <name type="scientific">Chroococcidiopsis cubana SAG 39.79</name>
    <dbReference type="NCBI Taxonomy" id="388085"/>
    <lineage>
        <taxon>Bacteria</taxon>
        <taxon>Bacillati</taxon>
        <taxon>Cyanobacteriota</taxon>
        <taxon>Cyanophyceae</taxon>
        <taxon>Chroococcidiopsidales</taxon>
        <taxon>Chroococcidiopsidaceae</taxon>
        <taxon>Chroococcidiopsis</taxon>
    </lineage>
</organism>
<evidence type="ECO:0000259" key="1">
    <source>
        <dbReference type="Pfam" id="PF01609"/>
    </source>
</evidence>
<proteinExistence type="predicted"/>
<dbReference type="GO" id="GO:0003677">
    <property type="term" value="F:DNA binding"/>
    <property type="evidence" value="ECO:0007669"/>
    <property type="project" value="InterPro"/>
</dbReference>
<comment type="caution">
    <text evidence="2">The sequence shown here is derived from an EMBL/GenBank/DDBJ whole genome shotgun (WGS) entry which is preliminary data.</text>
</comment>
<dbReference type="InterPro" id="IPR012337">
    <property type="entry name" value="RNaseH-like_sf"/>
</dbReference>
<sequence>MSIILAHAQGLVYTLLSLMPSHYQRDSLQALLGLFLQAQGHPLPQQCQVKSASALSRFLNVYAWSTRCLIRESRRMVIQQILSQPRIGRKPILQVIIDLTTLEKRGKFKALDGLVRVYHGKRGLHVVVVYLVVGQWRVPWSFRVYRGKNTASPAQLGLKLVGSLPKALTNHFQVLILVDTAFGSIEFLKGIRKFKYHAIAGVRCDRQLQDGRSLKQLHKRGSQVRLVGLKFPVTISWYYLKRDGGKLEKRFVLSTKALKGSTITWWGKRRWQIEGWFKIAKHRFGLHRFGQATLKGIYRWLVLSLIAYLLAHWAYLSTASPNLPDWAEAAKLALEVLLPQLVILPLLLEFQRLQPLLRTQGLELQITRCKM</sequence>
<accession>A0AB37UAA8</accession>